<name>A0A0A1DLK6_NOCSI</name>
<dbReference type="AlphaFoldDB" id="A0A0A1DLK6"/>
<proteinExistence type="predicted"/>
<dbReference type="KEGG" id="psim:KR76_04905"/>
<gene>
    <name evidence="1" type="ORF">KR76_04905</name>
</gene>
<sequence length="575" mass="59450">MSAVIVAICTAVAVVSAAFAVDLGMQRVLRRDLQAVVDLVSMDLARELTGGKVSTYTAADRTRIDAAKAASLRRNSDLLGGAVPPEDVRWELVVRDEGARGPGAWKPAASSDIPGGVRVTATSDVAFAFGGVTGVDRGGSTRTAVASARTTACLQVSSYAAQLDTGRSWLLNALLGDLLGSKLALKVLDPDAGLAGVDLNLLDLIEELDPLVSAHISAASFTEAAGVAVGLSELMLAAIHALERQSGKLAEIDLLRNVYNGIQANVPNVMVELGDLIDLTTAEDAAAELGLNLLDLVAGSLAIANGTNVLALPLKVKVPLPIGPGGTSLVDLTAKVKVGQKPVVKCSGKVESSQIEVDLNGDALALDLGLLKARVPLSIRVTLADASAVAQAVRCLPTGKRVDMLIDSGLLGVTVRLGQRENEPSSPKMLLSLLDVGLPGWNGIEVVSGTVVLSSGQSMSRPTRADHLDIVDENYDVSLPASLRGLGIPTLHLQLQDLKLLGGLGPLSSLLEFLGIGSLLQWVVNLALEGLVNPLVGTLDKWLLDPLLRTLGIDVAGGTIKVAPTVDCGTPRLAG</sequence>
<dbReference type="RefSeq" id="WP_038677048.1">
    <property type="nucleotide sequence ID" value="NZ_BJMC01000004.1"/>
</dbReference>
<keyword evidence="2" id="KW-1185">Reference proteome</keyword>
<evidence type="ECO:0000313" key="1">
    <source>
        <dbReference type="EMBL" id="AIY16265.1"/>
    </source>
</evidence>
<evidence type="ECO:0000313" key="2">
    <source>
        <dbReference type="Proteomes" id="UP000030300"/>
    </source>
</evidence>
<keyword evidence="1" id="KW-0812">Transmembrane</keyword>
<dbReference type="EMBL" id="CP009896">
    <property type="protein sequence ID" value="AIY16265.1"/>
    <property type="molecule type" value="Genomic_DNA"/>
</dbReference>
<dbReference type="OrthoDB" id="3780094at2"/>
<reference evidence="1 2" key="1">
    <citation type="journal article" date="2015" name="Genome Announc.">
        <title>Complete Genome Sequence of Steroid-Transforming Nocardioides simplex VKM Ac-2033D.</title>
        <authorList>
            <person name="Shtratnikova V.Y."/>
            <person name="Schelkunov M.I."/>
            <person name="Pekov Y.A."/>
            <person name="Fokina V.V."/>
            <person name="Logacheva M.D."/>
            <person name="Sokolov S.L."/>
            <person name="Bragin E.Y."/>
            <person name="Ashapkin V.V."/>
            <person name="Donova M.V."/>
        </authorList>
    </citation>
    <scope>NUCLEOTIDE SEQUENCE [LARGE SCALE GENOMIC DNA]</scope>
    <source>
        <strain evidence="1 2">VKM Ac-2033D</strain>
    </source>
</reference>
<protein>
    <submittedName>
        <fullName evidence="1">Putative transmembrane protein</fullName>
    </submittedName>
</protein>
<accession>A0A0A1DLK6</accession>
<dbReference type="eggNOG" id="COG4655">
    <property type="taxonomic scope" value="Bacteria"/>
</dbReference>
<dbReference type="Proteomes" id="UP000030300">
    <property type="component" value="Chromosome"/>
</dbReference>
<dbReference type="GeneID" id="96608294"/>
<keyword evidence="1" id="KW-0472">Membrane</keyword>
<organism evidence="1 2">
    <name type="scientific">Nocardioides simplex</name>
    <name type="common">Arthrobacter simplex</name>
    <dbReference type="NCBI Taxonomy" id="2045"/>
    <lineage>
        <taxon>Bacteria</taxon>
        <taxon>Bacillati</taxon>
        <taxon>Actinomycetota</taxon>
        <taxon>Actinomycetes</taxon>
        <taxon>Propionibacteriales</taxon>
        <taxon>Nocardioidaceae</taxon>
        <taxon>Pimelobacter</taxon>
    </lineage>
</organism>
<dbReference type="HOGENOM" id="CLU_467573_0_0_11"/>